<dbReference type="SUPFAM" id="SSF47616">
    <property type="entry name" value="GST C-terminal domain-like"/>
    <property type="match status" value="1"/>
</dbReference>
<evidence type="ECO:0000256" key="3">
    <source>
        <dbReference type="RuleBase" id="RU368071"/>
    </source>
</evidence>
<dbReference type="InterPro" id="IPR004045">
    <property type="entry name" value="Glutathione_S-Trfase_N"/>
</dbReference>
<dbReference type="EC" id="1.8.5.1" evidence="3"/>
<dbReference type="GO" id="GO:0004364">
    <property type="term" value="F:glutathione transferase activity"/>
    <property type="evidence" value="ECO:0007669"/>
    <property type="project" value="UniProtKB-UniRule"/>
</dbReference>
<dbReference type="FunFam" id="3.40.30.10:FF:000123">
    <property type="entry name" value="Glutathione transferase o1"/>
    <property type="match status" value="1"/>
</dbReference>
<evidence type="ECO:0000256" key="2">
    <source>
        <dbReference type="ARBA" id="ARBA00023002"/>
    </source>
</evidence>
<dbReference type="InterPro" id="IPR010987">
    <property type="entry name" value="Glutathione-S-Trfase_C-like"/>
</dbReference>
<dbReference type="Pfam" id="PF13409">
    <property type="entry name" value="GST_N_2"/>
    <property type="match status" value="1"/>
</dbReference>
<comment type="catalytic activity">
    <reaction evidence="3">
        <text>RX + glutathione = an S-substituted glutathione + a halide anion + H(+)</text>
        <dbReference type="Rhea" id="RHEA:16437"/>
        <dbReference type="ChEBI" id="CHEBI:15378"/>
        <dbReference type="ChEBI" id="CHEBI:16042"/>
        <dbReference type="ChEBI" id="CHEBI:17792"/>
        <dbReference type="ChEBI" id="CHEBI:57925"/>
        <dbReference type="ChEBI" id="CHEBI:90779"/>
        <dbReference type="EC" id="2.5.1.18"/>
    </reaction>
</comment>
<evidence type="ECO:0000259" key="5">
    <source>
        <dbReference type="PROSITE" id="PS50405"/>
    </source>
</evidence>
<comment type="function">
    <text evidence="3">Exhibits glutathione-dependent thiol transferase activity. Has high dehydroascorbate reductase activity and may contribute to the recycling of ascorbic acid. Participates in the biotransformation of inorganic arsenic and reduces monomethylarsonic acid (MMA).</text>
</comment>
<evidence type="ECO:0000313" key="7">
    <source>
        <dbReference type="Proteomes" id="UP000678393"/>
    </source>
</evidence>
<dbReference type="InterPro" id="IPR036282">
    <property type="entry name" value="Glutathione-S-Trfase_C_sf"/>
</dbReference>
<keyword evidence="3" id="KW-0808">Transferase</keyword>
<comment type="similarity">
    <text evidence="1 3">Belongs to the GST superfamily. Omega family.</text>
</comment>
<comment type="catalytic activity">
    <reaction evidence="3">
        <text>methylarsonate + 2 glutathione + H(+) = methylarsonous acid + glutathione disulfide + H2O</text>
        <dbReference type="Rhea" id="RHEA:15969"/>
        <dbReference type="ChEBI" id="CHEBI:15377"/>
        <dbReference type="ChEBI" id="CHEBI:15378"/>
        <dbReference type="ChEBI" id="CHEBI:17826"/>
        <dbReference type="ChEBI" id="CHEBI:33409"/>
        <dbReference type="ChEBI" id="CHEBI:57925"/>
        <dbReference type="ChEBI" id="CHEBI:58297"/>
        <dbReference type="EC" id="1.20.4.2"/>
    </reaction>
</comment>
<organism evidence="6 7">
    <name type="scientific">Candidula unifasciata</name>
    <dbReference type="NCBI Taxonomy" id="100452"/>
    <lineage>
        <taxon>Eukaryota</taxon>
        <taxon>Metazoa</taxon>
        <taxon>Spiralia</taxon>
        <taxon>Lophotrochozoa</taxon>
        <taxon>Mollusca</taxon>
        <taxon>Gastropoda</taxon>
        <taxon>Heterobranchia</taxon>
        <taxon>Euthyneura</taxon>
        <taxon>Panpulmonata</taxon>
        <taxon>Eupulmonata</taxon>
        <taxon>Stylommatophora</taxon>
        <taxon>Helicina</taxon>
        <taxon>Helicoidea</taxon>
        <taxon>Geomitridae</taxon>
        <taxon>Candidula</taxon>
    </lineage>
</organism>
<dbReference type="AlphaFoldDB" id="A0A8S4A5D1"/>
<reference evidence="6" key="1">
    <citation type="submission" date="2021-04" db="EMBL/GenBank/DDBJ databases">
        <authorList>
            <consortium name="Molecular Ecology Group"/>
        </authorList>
    </citation>
    <scope>NUCLEOTIDE SEQUENCE</scope>
</reference>
<dbReference type="PRINTS" id="PR01625">
    <property type="entry name" value="GSTRNSFRASEO"/>
</dbReference>
<comment type="caution">
    <text evidence="6">The sequence shown here is derived from an EMBL/GenBank/DDBJ whole genome shotgun (WGS) entry which is preliminary data.</text>
</comment>
<dbReference type="GO" id="GO:0005737">
    <property type="term" value="C:cytoplasm"/>
    <property type="evidence" value="ECO:0007669"/>
    <property type="project" value="InterPro"/>
</dbReference>
<gene>
    <name evidence="6" type="ORF">CUNI_LOCUS20843</name>
</gene>
<dbReference type="GO" id="GO:0050610">
    <property type="term" value="F:methylarsonate reductase activity"/>
    <property type="evidence" value="ECO:0007669"/>
    <property type="project" value="UniProtKB-UniRule"/>
</dbReference>
<evidence type="ECO:0000313" key="6">
    <source>
        <dbReference type="EMBL" id="CAG5135285.1"/>
    </source>
</evidence>
<dbReference type="InterPro" id="IPR036249">
    <property type="entry name" value="Thioredoxin-like_sf"/>
</dbReference>
<evidence type="ECO:0000259" key="4">
    <source>
        <dbReference type="PROSITE" id="PS50404"/>
    </source>
</evidence>
<accession>A0A8S4A5D1</accession>
<dbReference type="OrthoDB" id="4951845at2759"/>
<protein>
    <recommendedName>
        <fullName evidence="3">Glutathione S-transferase omega</fullName>
        <shortName evidence="3">GSTO</shortName>
        <ecNumber evidence="3">1.20.4.2</ecNumber>
        <ecNumber evidence="3">1.8.5.1</ecNumber>
        <ecNumber evidence="3">2.5.1.18</ecNumber>
    </recommendedName>
    <alternativeName>
        <fullName evidence="3">Glutathione-dependent dehydroascorbate reductase</fullName>
    </alternativeName>
    <alternativeName>
        <fullName evidence="3">Monomethylarsonic acid reductase</fullName>
    </alternativeName>
</protein>
<dbReference type="Gene3D" id="3.40.30.10">
    <property type="entry name" value="Glutaredoxin"/>
    <property type="match status" value="1"/>
</dbReference>
<dbReference type="GO" id="GO:0045174">
    <property type="term" value="F:glutathione dehydrogenase (ascorbate) activity"/>
    <property type="evidence" value="ECO:0007669"/>
    <property type="project" value="UniProtKB-UniRule"/>
</dbReference>
<feature type="domain" description="GST C-terminal" evidence="5">
    <location>
        <begin position="131"/>
        <end position="266"/>
    </location>
</feature>
<dbReference type="PANTHER" id="PTHR43968">
    <property type="match status" value="1"/>
</dbReference>
<proteinExistence type="inferred from homology"/>
<dbReference type="PROSITE" id="PS50404">
    <property type="entry name" value="GST_NTER"/>
    <property type="match status" value="1"/>
</dbReference>
<dbReference type="InterPro" id="IPR005442">
    <property type="entry name" value="GST_omega"/>
</dbReference>
<dbReference type="Proteomes" id="UP000678393">
    <property type="component" value="Unassembled WGS sequence"/>
</dbReference>
<keyword evidence="2 3" id="KW-0560">Oxidoreductase</keyword>
<dbReference type="InterPro" id="IPR040079">
    <property type="entry name" value="Glutathione_S-Trfase"/>
</dbReference>
<feature type="domain" description="GST N-terminal" evidence="4">
    <location>
        <begin position="48"/>
        <end position="126"/>
    </location>
</feature>
<dbReference type="EC" id="2.5.1.18" evidence="3"/>
<evidence type="ECO:0000256" key="1">
    <source>
        <dbReference type="ARBA" id="ARBA00011067"/>
    </source>
</evidence>
<dbReference type="SUPFAM" id="SSF52833">
    <property type="entry name" value="Thioredoxin-like"/>
    <property type="match status" value="1"/>
</dbReference>
<dbReference type="GO" id="GO:0006749">
    <property type="term" value="P:glutathione metabolic process"/>
    <property type="evidence" value="ECO:0007669"/>
    <property type="project" value="UniProtKB-UniRule"/>
</dbReference>
<dbReference type="InterPro" id="IPR050983">
    <property type="entry name" value="GST_Omega/HSP26"/>
</dbReference>
<dbReference type="Pfam" id="PF13410">
    <property type="entry name" value="GST_C_2"/>
    <property type="match status" value="1"/>
</dbReference>
<dbReference type="SFLD" id="SFLDS00019">
    <property type="entry name" value="Glutathione_Transferase_(cytos"/>
    <property type="match status" value="1"/>
</dbReference>
<keyword evidence="7" id="KW-1185">Reference proteome</keyword>
<dbReference type="SFLD" id="SFLDG00358">
    <property type="entry name" value="Main_(cytGST)"/>
    <property type="match status" value="1"/>
</dbReference>
<dbReference type="EC" id="1.20.4.2" evidence="3"/>
<dbReference type="EMBL" id="CAJHNH020008124">
    <property type="protein sequence ID" value="CAG5135285.1"/>
    <property type="molecule type" value="Genomic_DNA"/>
</dbReference>
<sequence length="268" mass="30698">MSQTASRRLHTIASQFCSSASHSHCSARQKMTQKSYANGTPFPPLTPGLLRIYSMRFCPWAQRTRLVLEHKNIPYETINVNLKDKPSWFLERNPLGLVPVLELDDKIIYESTATCDWLDDVYPENRLQPSDPYRRAWDRIVTEYYGKLAGSIYTLFRSSDDRDQAVADLQKHYQFFENVLAKRNGPFFGDDKPAMVDLLIWPHFERIPVVAIAEPRAAIDKDKFPRLAAWFDATSSLPAVKATAFDAATHLKFFESFKAGQPDYDLGL</sequence>
<name>A0A8S4A5D1_9EUPU</name>
<dbReference type="PROSITE" id="PS50405">
    <property type="entry name" value="GST_CTER"/>
    <property type="match status" value="1"/>
</dbReference>
<dbReference type="Gene3D" id="1.20.1050.10">
    <property type="match status" value="1"/>
</dbReference>
<dbReference type="FunFam" id="1.20.1050.10:FF:000009">
    <property type="entry name" value="Glutathione S-transferase omega-1"/>
    <property type="match status" value="1"/>
</dbReference>
<dbReference type="PANTHER" id="PTHR43968:SF6">
    <property type="entry name" value="GLUTATHIONE S-TRANSFERASE OMEGA"/>
    <property type="match status" value="1"/>
</dbReference>
<comment type="catalytic activity">
    <reaction evidence="3">
        <text>L-dehydroascorbate + 2 glutathione = glutathione disulfide + L-ascorbate</text>
        <dbReference type="Rhea" id="RHEA:24424"/>
        <dbReference type="ChEBI" id="CHEBI:38290"/>
        <dbReference type="ChEBI" id="CHEBI:57925"/>
        <dbReference type="ChEBI" id="CHEBI:58297"/>
        <dbReference type="ChEBI" id="CHEBI:58539"/>
        <dbReference type="EC" id="1.8.5.1"/>
    </reaction>
</comment>